<feature type="domain" description="Solute-binding protein family 3/N-terminal" evidence="5">
    <location>
        <begin position="18"/>
        <end position="239"/>
    </location>
</feature>
<dbReference type="AlphaFoldDB" id="A0A143DFM9"/>
<keyword evidence="3" id="KW-0732">Signal</keyword>
<protein>
    <submittedName>
        <fullName evidence="6">Amino acid ABC transporter</fullName>
    </submittedName>
</protein>
<dbReference type="PANTHER" id="PTHR35936:SF17">
    <property type="entry name" value="ARGININE-BINDING EXTRACELLULAR PROTEIN ARTP"/>
    <property type="match status" value="1"/>
</dbReference>
<dbReference type="PROSITE" id="PS01039">
    <property type="entry name" value="SBP_BACTERIAL_3"/>
    <property type="match status" value="1"/>
</dbReference>
<gene>
    <name evidence="6" type="ORF">AY555_04260</name>
</gene>
<dbReference type="OrthoDB" id="9807134at2"/>
<evidence type="ECO:0000256" key="3">
    <source>
        <dbReference type="ARBA" id="ARBA00022729"/>
    </source>
</evidence>
<organism evidence="6 7">
    <name type="scientific">Haematospirillum jordaniae</name>
    <dbReference type="NCBI Taxonomy" id="1549855"/>
    <lineage>
        <taxon>Bacteria</taxon>
        <taxon>Pseudomonadati</taxon>
        <taxon>Pseudomonadota</taxon>
        <taxon>Alphaproteobacteria</taxon>
        <taxon>Rhodospirillales</taxon>
        <taxon>Novispirillaceae</taxon>
        <taxon>Haematospirillum</taxon>
    </lineage>
</organism>
<dbReference type="Pfam" id="PF00497">
    <property type="entry name" value="SBP_bac_3"/>
    <property type="match status" value="1"/>
</dbReference>
<comment type="similarity">
    <text evidence="2 4">Belongs to the bacterial solute-binding protein 3 family.</text>
</comment>
<sequence length="241" mass="26551">MAAVLAFASASGAIAAEKIRIVTEGTYPPFSSVNGKGELVGFDVDIAKALCKTMKAECEVVTQNWDGIIPGLMARKYDAVIASMSITEERKKAVDFTSPYYSNKLQFSGPKNKPLDISKAGLRGKTIGAQRATFAAIWFEQNYKGVDLKLYAGQEEVFSDMASGRLDGIIADVYVTYDWLQSKMGEKFEFKGPVLYDGDKVGIAVRKGDALRERLNSALKTIRENGTYAKINARYFPFDIY</sequence>
<proteinExistence type="inferred from homology"/>
<evidence type="ECO:0000313" key="6">
    <source>
        <dbReference type="EMBL" id="AMW35541.1"/>
    </source>
</evidence>
<dbReference type="EMBL" id="CP014525">
    <property type="protein sequence ID" value="AMW35541.1"/>
    <property type="molecule type" value="Genomic_DNA"/>
</dbReference>
<dbReference type="STRING" id="1549855.AY555_04260"/>
<evidence type="ECO:0000259" key="5">
    <source>
        <dbReference type="SMART" id="SM00062"/>
    </source>
</evidence>
<dbReference type="Gene3D" id="3.40.190.10">
    <property type="entry name" value="Periplasmic binding protein-like II"/>
    <property type="match status" value="2"/>
</dbReference>
<dbReference type="Proteomes" id="UP000076066">
    <property type="component" value="Chromosome"/>
</dbReference>
<name>A0A143DFM9_9PROT</name>
<evidence type="ECO:0000256" key="4">
    <source>
        <dbReference type="RuleBase" id="RU003744"/>
    </source>
</evidence>
<evidence type="ECO:0000313" key="7">
    <source>
        <dbReference type="Proteomes" id="UP000076066"/>
    </source>
</evidence>
<dbReference type="InterPro" id="IPR018313">
    <property type="entry name" value="SBP_3_CS"/>
</dbReference>
<dbReference type="GO" id="GO:0030313">
    <property type="term" value="C:cell envelope"/>
    <property type="evidence" value="ECO:0007669"/>
    <property type="project" value="UniProtKB-SubCell"/>
</dbReference>
<dbReference type="InterPro" id="IPR001638">
    <property type="entry name" value="Solute-binding_3/MltF_N"/>
</dbReference>
<accession>A0A143DFM9</accession>
<dbReference type="KEGG" id="hjo:AY555_04260"/>
<keyword evidence="7" id="KW-1185">Reference proteome</keyword>
<evidence type="ECO:0000256" key="2">
    <source>
        <dbReference type="ARBA" id="ARBA00010333"/>
    </source>
</evidence>
<dbReference type="SUPFAM" id="SSF53850">
    <property type="entry name" value="Periplasmic binding protein-like II"/>
    <property type="match status" value="1"/>
</dbReference>
<reference evidence="6 7" key="1">
    <citation type="submission" date="2016-02" db="EMBL/GenBank/DDBJ databases">
        <title>Complete Genome of H5569, the type strain of the newly described species Haematospirillium jordaniae.</title>
        <authorList>
            <person name="Nicholson A.C."/>
            <person name="Humrighouse B.W."/>
            <person name="Loparov V."/>
            <person name="McQuiston J.R."/>
        </authorList>
    </citation>
    <scope>NUCLEOTIDE SEQUENCE [LARGE SCALE GENOMIC DNA]</scope>
    <source>
        <strain evidence="6 7">H5569</strain>
    </source>
</reference>
<dbReference type="SMART" id="SM00062">
    <property type="entry name" value="PBPb"/>
    <property type="match status" value="1"/>
</dbReference>
<evidence type="ECO:0000256" key="1">
    <source>
        <dbReference type="ARBA" id="ARBA00004196"/>
    </source>
</evidence>
<comment type="subcellular location">
    <subcellularLocation>
        <location evidence="1">Cell envelope</location>
    </subcellularLocation>
</comment>
<dbReference type="PANTHER" id="PTHR35936">
    <property type="entry name" value="MEMBRANE-BOUND LYTIC MUREIN TRANSGLYCOSYLASE F"/>
    <property type="match status" value="1"/>
</dbReference>